<comment type="caution">
    <text evidence="4">The sequence shown here is derived from an EMBL/GenBank/DDBJ whole genome shotgun (WGS) entry which is preliminary data.</text>
</comment>
<dbReference type="Gene3D" id="3.40.50.300">
    <property type="entry name" value="P-loop containing nucleotide triphosphate hydrolases"/>
    <property type="match status" value="1"/>
</dbReference>
<accession>A0A554X1J7</accession>
<proteinExistence type="inferred from homology"/>
<feature type="region of interest" description="Disordered" evidence="2">
    <location>
        <begin position="179"/>
        <end position="212"/>
    </location>
</feature>
<feature type="domain" description="AAA+ ATPase" evidence="3">
    <location>
        <begin position="231"/>
        <end position="412"/>
    </location>
</feature>
<dbReference type="NCBIfam" id="TIGR00368">
    <property type="entry name" value="YifB family Mg chelatase-like AAA ATPase"/>
    <property type="match status" value="1"/>
</dbReference>
<evidence type="ECO:0000313" key="4">
    <source>
        <dbReference type="EMBL" id="TSE29714.1"/>
    </source>
</evidence>
<evidence type="ECO:0000313" key="5">
    <source>
        <dbReference type="Proteomes" id="UP000318542"/>
    </source>
</evidence>
<dbReference type="SUPFAM" id="SSF52540">
    <property type="entry name" value="P-loop containing nucleoside triphosphate hydrolases"/>
    <property type="match status" value="1"/>
</dbReference>
<dbReference type="InterPro" id="IPR020568">
    <property type="entry name" value="Ribosomal_Su5_D2-typ_SF"/>
</dbReference>
<gene>
    <name evidence="4" type="primary">comM</name>
    <name evidence="4" type="ORF">Tther_01339</name>
</gene>
<dbReference type="SMART" id="SM00382">
    <property type="entry name" value="AAA"/>
    <property type="match status" value="1"/>
</dbReference>
<dbReference type="InterPro" id="IPR027417">
    <property type="entry name" value="P-loop_NTPase"/>
</dbReference>
<sequence>MGLCVVHSRTLLGLAAHPVQVEVHLANGLPSFTLVGLADTEVKEARERVRSAIQNSGLEWPSNQRITVNLAPADLPKDSGRLDLPIALGILAASGQLDPAALTGHEYAGELSLSGALRPVRGALPMALAVRTESVHGQPERALVLPPGSAEEAALVPGVTVYRVQHLLDAVQRFAPAGKAPSGAGAADAEAGWRRVHAAPSDRGAATRGPDLADIKGQATARRALEIAAAGGHSLLLSGPPGAGKSMLAQRLPGLLPPLDDDEALEAAAIASLVGRFRPEAWRQRPLAAPHHTASAAALVGGGSPPRPGEISLAHHGVLFLDELPEFSRSALEALREPLETGRVRLSRAARQVEYPACFQLVAAMNPCPCGYLGATTRACRCTPDQVQRYRNRLSGPLLDRIDLHIDVPALPPQVLLSAPPGEPTAVVRTRVQAARARAVARQGHPNRDLQGDALLAHAALDEAAHRLLQQAATRLGWSGRATHRALRVARTIADLADSARVQAVHVAEALQYRPAEAALPP</sequence>
<dbReference type="GO" id="GO:0005524">
    <property type="term" value="F:ATP binding"/>
    <property type="evidence" value="ECO:0007669"/>
    <property type="project" value="InterPro"/>
</dbReference>
<dbReference type="AlphaFoldDB" id="A0A554X1J7"/>
<dbReference type="InterPro" id="IPR025158">
    <property type="entry name" value="Mg_chelat-rel_C"/>
</dbReference>
<dbReference type="Gene3D" id="3.30.230.10">
    <property type="match status" value="1"/>
</dbReference>
<reference evidence="4 5" key="1">
    <citation type="submission" date="2019-07" db="EMBL/GenBank/DDBJ databases">
        <title>Tepidimonas thermarum AA-1 draft genome.</title>
        <authorList>
            <person name="Da Costa M.S."/>
            <person name="Froufe H.J.C."/>
            <person name="Egas C."/>
            <person name="Albuquerque L."/>
        </authorList>
    </citation>
    <scope>NUCLEOTIDE SEQUENCE [LARGE SCALE GENOMIC DNA]</scope>
    <source>
        <strain evidence="4 5">AA-1</strain>
    </source>
</reference>
<dbReference type="SUPFAM" id="SSF54211">
    <property type="entry name" value="Ribosomal protein S5 domain 2-like"/>
    <property type="match status" value="1"/>
</dbReference>
<dbReference type="InterPro" id="IPR045006">
    <property type="entry name" value="CHLI-like"/>
</dbReference>
<dbReference type="InterPro" id="IPR004482">
    <property type="entry name" value="Mg_chelat-rel"/>
</dbReference>
<dbReference type="PANTHER" id="PTHR32039">
    <property type="entry name" value="MAGNESIUM-CHELATASE SUBUNIT CHLI"/>
    <property type="match status" value="1"/>
</dbReference>
<dbReference type="InterPro" id="IPR014721">
    <property type="entry name" value="Ribsml_uS5_D2-typ_fold_subgr"/>
</dbReference>
<dbReference type="EMBL" id="VJOL01000021">
    <property type="protein sequence ID" value="TSE29714.1"/>
    <property type="molecule type" value="Genomic_DNA"/>
</dbReference>
<dbReference type="Pfam" id="PF13335">
    <property type="entry name" value="Mg_chelatase_C"/>
    <property type="match status" value="1"/>
</dbReference>
<dbReference type="InterPro" id="IPR000523">
    <property type="entry name" value="Mg_chelatse_chII-like_cat_dom"/>
</dbReference>
<dbReference type="PANTHER" id="PTHR32039:SF7">
    <property type="entry name" value="COMPETENCE PROTEIN COMM"/>
    <property type="match status" value="1"/>
</dbReference>
<protein>
    <submittedName>
        <fullName evidence="4">Competence protein ComM</fullName>
    </submittedName>
</protein>
<dbReference type="InterPro" id="IPR003593">
    <property type="entry name" value="AAA+_ATPase"/>
</dbReference>
<keyword evidence="5" id="KW-1185">Reference proteome</keyword>
<organism evidence="4 5">
    <name type="scientific">Tepidimonas thermarum</name>
    <dbReference type="NCBI Taxonomy" id="335431"/>
    <lineage>
        <taxon>Bacteria</taxon>
        <taxon>Pseudomonadati</taxon>
        <taxon>Pseudomonadota</taxon>
        <taxon>Betaproteobacteria</taxon>
        <taxon>Burkholderiales</taxon>
        <taxon>Tepidimonas</taxon>
    </lineage>
</organism>
<dbReference type="OrthoDB" id="9813147at2"/>
<dbReference type="CDD" id="cd00009">
    <property type="entry name" value="AAA"/>
    <property type="match status" value="1"/>
</dbReference>
<name>A0A554X1J7_9BURK</name>
<dbReference type="Pfam" id="PF01078">
    <property type="entry name" value="Mg_chelatase"/>
    <property type="match status" value="1"/>
</dbReference>
<comment type="similarity">
    <text evidence="1">Belongs to the Mg-chelatase subunits D/I family. ComM subfamily.</text>
</comment>
<dbReference type="Pfam" id="PF13541">
    <property type="entry name" value="ChlI"/>
    <property type="match status" value="1"/>
</dbReference>
<evidence type="ECO:0000259" key="3">
    <source>
        <dbReference type="SMART" id="SM00382"/>
    </source>
</evidence>
<dbReference type="Proteomes" id="UP000318542">
    <property type="component" value="Unassembled WGS sequence"/>
</dbReference>
<dbReference type="RefSeq" id="WP_143902200.1">
    <property type="nucleotide sequence ID" value="NZ_VJOL01000021.1"/>
</dbReference>
<feature type="compositionally biased region" description="Low complexity" evidence="2">
    <location>
        <begin position="179"/>
        <end position="190"/>
    </location>
</feature>
<evidence type="ECO:0000256" key="1">
    <source>
        <dbReference type="ARBA" id="ARBA00006354"/>
    </source>
</evidence>
<evidence type="ECO:0000256" key="2">
    <source>
        <dbReference type="SAM" id="MobiDB-lite"/>
    </source>
</evidence>